<evidence type="ECO:0000313" key="3">
    <source>
        <dbReference type="Proteomes" id="UP000230842"/>
    </source>
</evidence>
<dbReference type="Pfam" id="PF12680">
    <property type="entry name" value="SnoaL_2"/>
    <property type="match status" value="1"/>
</dbReference>
<dbReference type="AlphaFoldDB" id="A0A2M9BH95"/>
<gene>
    <name evidence="2" type="ORF">CLV56_1547</name>
</gene>
<sequence length="146" mass="16107">MSGAPTSDESRDVAPMNDDEKLALARRMFAAWDAIDFDTVLDLFADDGVLHSVMQEPVVGRDAIKERLAILGSKAESITLRIKALGVIDGRVFVERVDDFWFDGHHGEVPVVGVLAMADGRVTEWLEYYDRPTLLAGMGISEDFGH</sequence>
<proteinExistence type="predicted"/>
<keyword evidence="3" id="KW-1185">Reference proteome</keyword>
<dbReference type="GO" id="GO:0016787">
    <property type="term" value="F:hydrolase activity"/>
    <property type="evidence" value="ECO:0007669"/>
    <property type="project" value="UniProtKB-KW"/>
</dbReference>
<organism evidence="2 3">
    <name type="scientific">Mumia flava</name>
    <dbReference type="NCBI Taxonomy" id="1348852"/>
    <lineage>
        <taxon>Bacteria</taxon>
        <taxon>Bacillati</taxon>
        <taxon>Actinomycetota</taxon>
        <taxon>Actinomycetes</taxon>
        <taxon>Propionibacteriales</taxon>
        <taxon>Nocardioidaceae</taxon>
        <taxon>Mumia</taxon>
    </lineage>
</organism>
<comment type="caution">
    <text evidence="2">The sequence shown here is derived from an EMBL/GenBank/DDBJ whole genome shotgun (WGS) entry which is preliminary data.</text>
</comment>
<dbReference type="InterPro" id="IPR037401">
    <property type="entry name" value="SnoaL-like"/>
</dbReference>
<protein>
    <submittedName>
        <fullName evidence="2">Limonene-1,2-epoxide hydrolase</fullName>
    </submittedName>
</protein>
<accession>A0A2M9BH95</accession>
<keyword evidence="2" id="KW-0378">Hydrolase</keyword>
<name>A0A2M9BH95_9ACTN</name>
<dbReference type="SUPFAM" id="SSF54427">
    <property type="entry name" value="NTF2-like"/>
    <property type="match status" value="1"/>
</dbReference>
<dbReference type="Proteomes" id="UP000230842">
    <property type="component" value="Unassembled WGS sequence"/>
</dbReference>
<dbReference type="InterPro" id="IPR032710">
    <property type="entry name" value="NTF2-like_dom_sf"/>
</dbReference>
<evidence type="ECO:0000259" key="1">
    <source>
        <dbReference type="Pfam" id="PF12680"/>
    </source>
</evidence>
<reference evidence="2 3" key="1">
    <citation type="submission" date="2017-11" db="EMBL/GenBank/DDBJ databases">
        <title>Genomic Encyclopedia of Archaeal and Bacterial Type Strains, Phase II (KMG-II): From Individual Species to Whole Genera.</title>
        <authorList>
            <person name="Goeker M."/>
        </authorList>
    </citation>
    <scope>NUCLEOTIDE SEQUENCE [LARGE SCALE GENOMIC DNA]</scope>
    <source>
        <strain evidence="2 3">DSM 27763</strain>
    </source>
</reference>
<dbReference type="EMBL" id="PGEZ01000001">
    <property type="protein sequence ID" value="PJJ57320.1"/>
    <property type="molecule type" value="Genomic_DNA"/>
</dbReference>
<dbReference type="Gene3D" id="3.10.450.50">
    <property type="match status" value="1"/>
</dbReference>
<evidence type="ECO:0000313" key="2">
    <source>
        <dbReference type="EMBL" id="PJJ57320.1"/>
    </source>
</evidence>
<feature type="domain" description="SnoaL-like" evidence="1">
    <location>
        <begin position="25"/>
        <end position="125"/>
    </location>
</feature>